<dbReference type="InterPro" id="IPR026444">
    <property type="entry name" value="Secre_tail"/>
</dbReference>
<accession>A0A381R175</accession>
<dbReference type="EMBL" id="UINC01001636">
    <property type="protein sequence ID" value="SUZ85442.1"/>
    <property type="molecule type" value="Genomic_DNA"/>
</dbReference>
<protein>
    <recommendedName>
        <fullName evidence="2">Secretion system C-terminal sorting domain-containing protein</fullName>
    </recommendedName>
</protein>
<organism evidence="1">
    <name type="scientific">marine metagenome</name>
    <dbReference type="NCBI Taxonomy" id="408172"/>
    <lineage>
        <taxon>unclassified sequences</taxon>
        <taxon>metagenomes</taxon>
        <taxon>ecological metagenomes</taxon>
    </lineage>
</organism>
<sequence>MRFFYILFIILSLIVGQEMIWQENGIPIRQGVHIEWQRTLCPGEPGNLIFVWSDTRYGSRNVFAQKVDSTGALLWGTGGSAVTNLPGRQEDPVAITDGNGGAFIAWVDYRFDEEGDIFIQHIDNQGNRMMDDNGAALARIDGRHLTINMCTDSLGGVFVAWQDKRNFLDDDIYGTHVSSNYEIIAPSGGVSIIQMNGNQGAKSLEYAGNNEATIIWSDTRSGSGNDIYCQKINMNMEKIFAEGGLVVSATSDLETTPRTTYMNNDTSFIIWQSGTENTDIYYNLLTSNGLVYTQPLQLCSYNSSKAYPRVKRNQLGEVFVQWIDYRNDPTEGSHFYQRISVGGNISWDQDGIQLDLGGDDHHARFSAGGNGELFVYWERGTFPNVDIMYQAIQSDGSLLLNNAQFVSNVSGYQSMPNTISDNNNGSFVVFADQSNGSIDLRVQRMDLDLISFELNGLIAMNGLDGDIEYPIANYMNDYVVINWVDARNDKKVFGSILEDDGIDISLVNGQELTQFDSYTFQLENEPVSLLAHNHLFTAAFDAQSGAKLIRINKFNLDFQMQWPNEGYVVHQSTADQRKVILFETHDGIGVVWSEIRDEVDFDLFYQRFDLEGQIQFDTSGVTLLDGVWTDNYVEGIYPTPDSNFILVWVDDVWGAGSLKYQKYDLNGEILAGWPNEGYTLSSIGDPEKLKGQVINSDDGILVAWEESYNFNKNIKANIIHWDGTLEWTNGLLLTSAENDQINLELAIDESSQTSLVIWEDFQNGNDLNIVGQFIDLSNNTLLNENVIICNNELYQQSPVLKTVNDGHYLVVWEDERGFSNNDPVLSGGLDIYAQVIHYENGTVYSENGIVLCQEYHDQKKPQVSLMREDQDNLQSLWFVHWIDMRSSGKADLANLYGQAIRLSEPMNIEISNLHPSSFMIGNAFPNPFNNSIGIEINVRDLEPIDFLVVNVMGKVVYNEKIMPLRNGIHSFAWKATNNHGQDLPSGIYFLQFNSVNYRSNRKITYLK</sequence>
<name>A0A381R175_9ZZZZ</name>
<dbReference type="NCBIfam" id="TIGR04183">
    <property type="entry name" value="Por_Secre_tail"/>
    <property type="match status" value="1"/>
</dbReference>
<evidence type="ECO:0008006" key="2">
    <source>
        <dbReference type="Google" id="ProtNLM"/>
    </source>
</evidence>
<proteinExistence type="predicted"/>
<evidence type="ECO:0000313" key="1">
    <source>
        <dbReference type="EMBL" id="SUZ85442.1"/>
    </source>
</evidence>
<reference evidence="1" key="1">
    <citation type="submission" date="2018-05" db="EMBL/GenBank/DDBJ databases">
        <authorList>
            <person name="Lanie J.A."/>
            <person name="Ng W.-L."/>
            <person name="Kazmierczak K.M."/>
            <person name="Andrzejewski T.M."/>
            <person name="Davidsen T.M."/>
            <person name="Wayne K.J."/>
            <person name="Tettelin H."/>
            <person name="Glass J.I."/>
            <person name="Rusch D."/>
            <person name="Podicherti R."/>
            <person name="Tsui H.-C.T."/>
            <person name="Winkler M.E."/>
        </authorList>
    </citation>
    <scope>NUCLEOTIDE SEQUENCE</scope>
</reference>
<dbReference type="Gene3D" id="2.60.40.4070">
    <property type="match status" value="1"/>
</dbReference>
<gene>
    <name evidence="1" type="ORF">METZ01_LOCUS38296</name>
</gene>
<dbReference type="AlphaFoldDB" id="A0A381R175"/>